<dbReference type="STRING" id="1352936.M878_44515"/>
<feature type="compositionally biased region" description="Polar residues" evidence="1">
    <location>
        <begin position="183"/>
        <end position="196"/>
    </location>
</feature>
<evidence type="ECO:0000259" key="2">
    <source>
        <dbReference type="Pfam" id="PF00931"/>
    </source>
</evidence>
<dbReference type="InterPro" id="IPR002182">
    <property type="entry name" value="NB-ARC"/>
</dbReference>
<name>V6JFU2_STRRC</name>
<reference evidence="3 4" key="1">
    <citation type="journal article" date="2014" name="Genome Announc.">
        <title>Draft Genome Sequence of Streptomyces roseochromogenes subsp. oscitans DS 12.976, Producer of the Aminocoumarin Antibiotic Clorobiocin.</title>
        <authorList>
            <person name="Ruckert C."/>
            <person name="Kalinowski J."/>
            <person name="Heide L."/>
            <person name="Apel A.K."/>
        </authorList>
    </citation>
    <scope>NUCLEOTIDE SEQUENCE [LARGE SCALE GENOMIC DNA]</scope>
    <source>
        <strain evidence="3 4">DS 12.976</strain>
    </source>
</reference>
<dbReference type="SUPFAM" id="SSF52540">
    <property type="entry name" value="P-loop containing nucleoside triphosphate hydrolases"/>
    <property type="match status" value="1"/>
</dbReference>
<evidence type="ECO:0000313" key="4">
    <source>
        <dbReference type="Proteomes" id="UP000017984"/>
    </source>
</evidence>
<dbReference type="Proteomes" id="UP000017984">
    <property type="component" value="Chromosome"/>
</dbReference>
<proteinExistence type="predicted"/>
<dbReference type="InterPro" id="IPR027417">
    <property type="entry name" value="P-loop_NTPase"/>
</dbReference>
<dbReference type="PATRIC" id="fig|1352936.5.peg.9244"/>
<comment type="caution">
    <text evidence="3">The sequence shown here is derived from an EMBL/GenBank/DDBJ whole genome shotgun (WGS) entry which is preliminary data.</text>
</comment>
<feature type="region of interest" description="Disordered" evidence="1">
    <location>
        <begin position="162"/>
        <end position="215"/>
    </location>
</feature>
<accession>V6JFU2</accession>
<dbReference type="GO" id="GO:0043531">
    <property type="term" value="F:ADP binding"/>
    <property type="evidence" value="ECO:0007669"/>
    <property type="project" value="InterPro"/>
</dbReference>
<dbReference type="Gene3D" id="3.40.50.300">
    <property type="entry name" value="P-loop containing nucleotide triphosphate hydrolases"/>
    <property type="match status" value="1"/>
</dbReference>
<feature type="compositionally biased region" description="Pro residues" evidence="1">
    <location>
        <begin position="202"/>
        <end position="215"/>
    </location>
</feature>
<evidence type="ECO:0000256" key="1">
    <source>
        <dbReference type="SAM" id="MobiDB-lite"/>
    </source>
</evidence>
<feature type="compositionally biased region" description="Pro residues" evidence="1">
    <location>
        <begin position="167"/>
        <end position="178"/>
    </location>
</feature>
<feature type="domain" description="NB-ARC" evidence="2">
    <location>
        <begin position="33"/>
        <end position="150"/>
    </location>
</feature>
<sequence>MLPSRALSFQYRAEVDQLRMAVDSGGTAVLSQVLTGIGGLGKTQLAADYARTAWDSGGVDVLVWITASSRSAITASYAQAGVEVLAADPGDPEQGARAFLAWLEPKTGQKPCRWLVVLDDVADPADMRGWWPPVSPHGRVLVTTRRREAALTGAGRRLVTVGLFTPPRTPPPTSPPCSPRTTAKSQPTRSTASPRTWGTCPLPWPRPPPTSSTRT</sequence>
<protein>
    <recommendedName>
        <fullName evidence="2">NB-ARC domain-containing protein</fullName>
    </recommendedName>
</protein>
<dbReference type="Pfam" id="PF00931">
    <property type="entry name" value="NB-ARC"/>
    <property type="match status" value="1"/>
</dbReference>
<dbReference type="HOGENOM" id="CLU_1282636_0_0_11"/>
<organism evidence="3 4">
    <name type="scientific">Streptomyces roseochromogenus subsp. oscitans DS 12.976</name>
    <dbReference type="NCBI Taxonomy" id="1352936"/>
    <lineage>
        <taxon>Bacteria</taxon>
        <taxon>Bacillati</taxon>
        <taxon>Actinomycetota</taxon>
        <taxon>Actinomycetes</taxon>
        <taxon>Kitasatosporales</taxon>
        <taxon>Streptomycetaceae</taxon>
        <taxon>Streptomyces</taxon>
    </lineage>
</organism>
<dbReference type="RefSeq" id="WP_023553712.1">
    <property type="nucleotide sequence ID" value="NZ_CM002285.1"/>
</dbReference>
<evidence type="ECO:0000313" key="3">
    <source>
        <dbReference type="EMBL" id="EST18762.1"/>
    </source>
</evidence>
<gene>
    <name evidence="3" type="ORF">M878_44515</name>
</gene>
<dbReference type="AlphaFoldDB" id="V6JFU2"/>
<dbReference type="EMBL" id="AWQX01000387">
    <property type="protein sequence ID" value="EST18762.1"/>
    <property type="molecule type" value="Genomic_DNA"/>
</dbReference>
<keyword evidence="4" id="KW-1185">Reference proteome</keyword>